<dbReference type="GO" id="GO:0006629">
    <property type="term" value="P:lipid metabolic process"/>
    <property type="evidence" value="ECO:0007669"/>
    <property type="project" value="UniProtKB-KW"/>
</dbReference>
<evidence type="ECO:0000256" key="2">
    <source>
        <dbReference type="ARBA" id="ARBA00005420"/>
    </source>
</evidence>
<evidence type="ECO:0000313" key="12">
    <source>
        <dbReference type="EMBL" id="KAL3798576.1"/>
    </source>
</evidence>
<keyword evidence="6 11" id="KW-0256">Endoplasmic reticulum</keyword>
<evidence type="ECO:0000256" key="5">
    <source>
        <dbReference type="ARBA" id="ARBA00022692"/>
    </source>
</evidence>
<evidence type="ECO:0000256" key="10">
    <source>
        <dbReference type="ARBA" id="ARBA00023315"/>
    </source>
</evidence>
<keyword evidence="8" id="KW-0443">Lipid metabolism</keyword>
<evidence type="ECO:0000256" key="11">
    <source>
        <dbReference type="RuleBase" id="RU367023"/>
    </source>
</evidence>
<evidence type="ECO:0000256" key="8">
    <source>
        <dbReference type="ARBA" id="ARBA00023098"/>
    </source>
</evidence>
<keyword evidence="13" id="KW-1185">Reference proteome</keyword>
<dbReference type="EMBL" id="JABMIG020000045">
    <property type="protein sequence ID" value="KAL3798576.1"/>
    <property type="molecule type" value="Genomic_DNA"/>
</dbReference>
<dbReference type="PANTHER" id="PTHR12317:SF63">
    <property type="entry name" value="DIACYLGLYCEROL O-ACYLTRANSFERASE 2"/>
    <property type="match status" value="1"/>
</dbReference>
<evidence type="ECO:0000256" key="9">
    <source>
        <dbReference type="ARBA" id="ARBA00023136"/>
    </source>
</evidence>
<keyword evidence="4 11" id="KW-0808">Transferase</keyword>
<dbReference type="AlphaFoldDB" id="A0ABD3QGG6"/>
<evidence type="ECO:0000313" key="13">
    <source>
        <dbReference type="Proteomes" id="UP001516023"/>
    </source>
</evidence>
<feature type="non-terminal residue" evidence="12">
    <location>
        <position position="1"/>
    </location>
</feature>
<organism evidence="12 13">
    <name type="scientific">Cyclotella cryptica</name>
    <dbReference type="NCBI Taxonomy" id="29204"/>
    <lineage>
        <taxon>Eukaryota</taxon>
        <taxon>Sar</taxon>
        <taxon>Stramenopiles</taxon>
        <taxon>Ochrophyta</taxon>
        <taxon>Bacillariophyta</taxon>
        <taxon>Coscinodiscophyceae</taxon>
        <taxon>Thalassiosirophycidae</taxon>
        <taxon>Stephanodiscales</taxon>
        <taxon>Stephanodiscaceae</taxon>
        <taxon>Cyclotella</taxon>
    </lineage>
</organism>
<feature type="transmembrane region" description="Helical" evidence="11">
    <location>
        <begin position="127"/>
        <end position="153"/>
    </location>
</feature>
<dbReference type="Proteomes" id="UP001516023">
    <property type="component" value="Unassembled WGS sequence"/>
</dbReference>
<evidence type="ECO:0000256" key="4">
    <source>
        <dbReference type="ARBA" id="ARBA00022679"/>
    </source>
</evidence>
<keyword evidence="10" id="KW-0012">Acyltransferase</keyword>
<evidence type="ECO:0000256" key="6">
    <source>
        <dbReference type="ARBA" id="ARBA00022824"/>
    </source>
</evidence>
<protein>
    <recommendedName>
        <fullName evidence="11">Acyltransferase</fullName>
        <ecNumber evidence="11">2.3.1.-</ecNumber>
    </recommendedName>
</protein>
<dbReference type="PANTHER" id="PTHR12317">
    <property type="entry name" value="DIACYLGLYCEROL O-ACYLTRANSFERASE"/>
    <property type="match status" value="1"/>
</dbReference>
<keyword evidence="7 11" id="KW-1133">Transmembrane helix</keyword>
<keyword evidence="9 11" id="KW-0472">Membrane</keyword>
<comment type="subcellular location">
    <subcellularLocation>
        <location evidence="1 11">Endoplasmic reticulum membrane</location>
        <topology evidence="1 11">Multi-pass membrane protein</topology>
    </subcellularLocation>
</comment>
<reference evidence="12 13" key="1">
    <citation type="journal article" date="2020" name="G3 (Bethesda)">
        <title>Improved Reference Genome for Cyclotella cryptica CCMP332, a Model for Cell Wall Morphogenesis, Salinity Adaptation, and Lipid Production in Diatoms (Bacillariophyta).</title>
        <authorList>
            <person name="Roberts W.R."/>
            <person name="Downey K.M."/>
            <person name="Ruck E.C."/>
            <person name="Traller J.C."/>
            <person name="Alverson A.J."/>
        </authorList>
    </citation>
    <scope>NUCLEOTIDE SEQUENCE [LARGE SCALE GENOMIC DNA]</scope>
    <source>
        <strain evidence="12 13">CCMP332</strain>
    </source>
</reference>
<comment type="caution">
    <text evidence="12">The sequence shown here is derived from an EMBL/GenBank/DDBJ whole genome shotgun (WGS) entry which is preliminary data.</text>
</comment>
<accession>A0ABD3QGG6</accession>
<proteinExistence type="inferred from homology"/>
<name>A0ABD3QGG6_9STRA</name>
<dbReference type="InterPro" id="IPR007130">
    <property type="entry name" value="DAGAT"/>
</dbReference>
<evidence type="ECO:0000256" key="1">
    <source>
        <dbReference type="ARBA" id="ARBA00004477"/>
    </source>
</evidence>
<evidence type="ECO:0000256" key="7">
    <source>
        <dbReference type="ARBA" id="ARBA00022989"/>
    </source>
</evidence>
<gene>
    <name evidence="12" type="ORF">HJC23_011880</name>
</gene>
<evidence type="ECO:0000256" key="3">
    <source>
        <dbReference type="ARBA" id="ARBA00022516"/>
    </source>
</evidence>
<dbReference type="GO" id="GO:0016746">
    <property type="term" value="F:acyltransferase activity"/>
    <property type="evidence" value="ECO:0007669"/>
    <property type="project" value="UniProtKB-KW"/>
</dbReference>
<keyword evidence="3" id="KW-0444">Lipid biosynthesis</keyword>
<comment type="similarity">
    <text evidence="2 11">Belongs to the diacylglycerol acyltransferase family.</text>
</comment>
<dbReference type="EC" id="2.3.1.-" evidence="11"/>
<dbReference type="CDD" id="cd07987">
    <property type="entry name" value="LPLAT_MGAT-like"/>
    <property type="match status" value="1"/>
</dbReference>
<sequence length="429" mass="48332">SYQCEQQREAGTFWLHSLRMSLLRGFLDREVNSKFAPIRTHEGTLTHVLHCSTLFPEVIIKKNTSYEGARDNIIHRLHPSPAAILSAPNVPSPTIITPRASEMCRTNIKTPKGATTGFEKTKPFHKWLTGLAVASIFSIAYLLIPVYLLSAILSLVLRYPSTQGSLIYSLPLLLSIFIPPKYSRLALRMLRPMLDYFDFEAIHTNEDNIRTQIAQGKSFLFAAQPHGVLSYTGMCSAVCNPNDCVSVPTAAASVVLRTPLLKNLMGIFNLVDASAQNIRRIVKRRGSVLIYIGGIAELFKSCREEERLYLTNRKGFIKLALTEGVDVVPVYLFGNTSVLSVLKHGPLAALSRRLQASLTLFWGKWFLPIPRDEKLLYVVGKPIGLPHITDPTQEDIDKWHAAYCDEVRKIFETYKDRVPMYKNKKLFID</sequence>
<dbReference type="Pfam" id="PF03982">
    <property type="entry name" value="DAGAT"/>
    <property type="match status" value="1"/>
</dbReference>
<dbReference type="GO" id="GO:0005789">
    <property type="term" value="C:endoplasmic reticulum membrane"/>
    <property type="evidence" value="ECO:0007669"/>
    <property type="project" value="UniProtKB-SubCell"/>
</dbReference>
<keyword evidence="5 11" id="KW-0812">Transmembrane</keyword>
<comment type="caution">
    <text evidence="11">Lacks conserved residue(s) required for the propagation of feature annotation.</text>
</comment>